<sequence>MGFLDRFTGGRTKHLRTCLAWLSTLPGDVLGRAVRHVRTGSDADVLSDVAAAARAGSLQPYAYRRAVAPLIDSDEIDAGGIVRLARLWDAAGVLPTVAPRRSTSTGVPVPEIVARGADLLGDVGQVLRAGGRRAVGLPLLLAALESDGYDRETALAAALTFDLRQSSLSGYQRLPLEGAETLMRDSPAVVVAALGATDPEVRTAALDRLTLAPEAIGTHLERVLELTRDSSRRVRQATLNVLDRLPEDQRRSALERAHAEAPAAIARTLAPRLEQASAGPGAAGDVDVVPPPWEPLPATPVGPDVVEHLERAVARQRSQLAASLQSTPQSTYVKDRLRELERLDRAALDAIAADLGRTGPVDVRHVSGAPIHTLMYAIGSAPGVTLRHVLRLASLGRNVHPFHFATQQHPVDVDLRAAAAATEEALGDRATPPGEHVRVQNGRPTSVADQIRSRVLTTWNPIVIAPEHLWPYFAERLELLEEGLGLRPTAGGRTSSSPSPGPTLDVLEAFPRVPQRFVARLTELALGDGRSHRTQAQDLLSRQGGLAIAVDGLTASAAEIRATAARWLARIVADAAPEQRDAVREDVVETLSAALGTERREVVQAAILGSLRTIGVDISAHLSPAALGAAATAGLKKKAPAGMAWVPLDQLPAARWADGSDVDPAILRWWAVLAVKLKDPTGEGLIPLYVSLLDVPSRQALGSFVLGAWIAHDLTRMTEDDVRAAATAEGPARLAQYQRWAQHGGQHAQRWGTLTLADAESEIAEGLRGTFLGSAIKEKGLLALASGAPGHELTEAITRYAKRHPERRSQIETLVVAASVNDDPAALQAVISVARSFKQRTVRERAGELVEQIAQQRGWSPEELADRTIPTAGFPSAAELAAERDGEGDGGAASSGVATLDYGSRQFTMRIGDDLALALFSGEGKPLKTLPKPGVKDDAELAKAARSAFSSAKKELVQVVDLQSARLQEAMALGRTWDAATWRTAFLEHPVMRHLVSRLVWAVGPVAGDDDADSPAATVLFAPTLDGELLDAEDGEVELPVEGGAGDAGVRIWLTHVSGLEPDVAQHWRERLADYGITPLFDQLDAATPRVEASATEITDRQGWVMTVGALKTRAARHGYRPAAAEDGGWVGSVVKDVGAWQVAVEITGTYPGQEVGESLAITRLVLTRGGRDEALRDVPPVLLAVAYNDYLAIADGGAFDPEWAKRTGF</sequence>
<dbReference type="EMBL" id="PYHR01000002">
    <property type="protein sequence ID" value="PWD51614.1"/>
    <property type="molecule type" value="Genomic_DNA"/>
</dbReference>
<dbReference type="Pfam" id="PF13569">
    <property type="entry name" value="DUF4132"/>
    <property type="match status" value="1"/>
</dbReference>
<dbReference type="Proteomes" id="UP000245166">
    <property type="component" value="Unassembled WGS sequence"/>
</dbReference>
<dbReference type="RefSeq" id="WP_109229994.1">
    <property type="nucleotide sequence ID" value="NZ_PYHR01000002.1"/>
</dbReference>
<organism evidence="2 3">
    <name type="scientific">Serinibacter arcticus</name>
    <dbReference type="NCBI Taxonomy" id="1655435"/>
    <lineage>
        <taxon>Bacteria</taxon>
        <taxon>Bacillati</taxon>
        <taxon>Actinomycetota</taxon>
        <taxon>Actinomycetes</taxon>
        <taxon>Micrococcales</taxon>
        <taxon>Beutenbergiaceae</taxon>
        <taxon>Serinibacter</taxon>
    </lineage>
</organism>
<dbReference type="OrthoDB" id="9763697at2"/>
<gene>
    <name evidence="2" type="ORF">C8046_14130</name>
</gene>
<dbReference type="Gene3D" id="1.25.10.10">
    <property type="entry name" value="Leucine-rich Repeat Variant"/>
    <property type="match status" value="1"/>
</dbReference>
<keyword evidence="3" id="KW-1185">Reference proteome</keyword>
<dbReference type="InterPro" id="IPR016024">
    <property type="entry name" value="ARM-type_fold"/>
</dbReference>
<evidence type="ECO:0000259" key="1">
    <source>
        <dbReference type="Pfam" id="PF13569"/>
    </source>
</evidence>
<proteinExistence type="predicted"/>
<dbReference type="AlphaFoldDB" id="A0A2U1ZXC5"/>
<dbReference type="InterPro" id="IPR011989">
    <property type="entry name" value="ARM-like"/>
</dbReference>
<name>A0A2U1ZXC5_9MICO</name>
<comment type="caution">
    <text evidence="2">The sequence shown here is derived from an EMBL/GenBank/DDBJ whole genome shotgun (WGS) entry which is preliminary data.</text>
</comment>
<reference evidence="2 3" key="1">
    <citation type="submission" date="2018-03" db="EMBL/GenBank/DDBJ databases">
        <title>Genome assembly of novel Miniimonas species PCH200.</title>
        <authorList>
            <person name="Thakur V."/>
            <person name="Kumar V."/>
            <person name="Singh D."/>
        </authorList>
    </citation>
    <scope>NUCLEOTIDE SEQUENCE [LARGE SCALE GENOMIC DNA]</scope>
    <source>
        <strain evidence="2 3">PCH200</strain>
    </source>
</reference>
<evidence type="ECO:0000313" key="2">
    <source>
        <dbReference type="EMBL" id="PWD51614.1"/>
    </source>
</evidence>
<dbReference type="SUPFAM" id="SSF48371">
    <property type="entry name" value="ARM repeat"/>
    <property type="match status" value="1"/>
</dbReference>
<protein>
    <recommendedName>
        <fullName evidence="1">DUF4132 domain-containing protein</fullName>
    </recommendedName>
</protein>
<dbReference type="InterPro" id="IPR025406">
    <property type="entry name" value="DUF4132"/>
</dbReference>
<evidence type="ECO:0000313" key="3">
    <source>
        <dbReference type="Proteomes" id="UP000245166"/>
    </source>
</evidence>
<feature type="domain" description="DUF4132" evidence="1">
    <location>
        <begin position="924"/>
        <end position="1120"/>
    </location>
</feature>
<accession>A0A2U1ZXC5</accession>